<dbReference type="InterPro" id="IPR036236">
    <property type="entry name" value="Znf_C2H2_sf"/>
</dbReference>
<dbReference type="FunFam" id="3.30.160.60:FF:001102">
    <property type="entry name" value="Transcription factor IIIA"/>
    <property type="match status" value="1"/>
</dbReference>
<name>A0AAV0BDL2_PHAPC</name>
<evidence type="ECO:0000313" key="10">
    <source>
        <dbReference type="Proteomes" id="UP001153365"/>
    </source>
</evidence>
<dbReference type="PANTHER" id="PTHR14003">
    <property type="entry name" value="TRANSCRIPTIONAL REPRESSOR PROTEIN YY"/>
    <property type="match status" value="1"/>
</dbReference>
<sequence>MEFPASELPTMNSQFSNQDIPSHLQLQWNQELIGPQPSQMSDLLVFPEGPYETGISLEHISELISTYESNLQPIPKKLNPEYTTCSSFNYPSWPMNNNSAEGTVSGVENNYELYKPEYPFMPIPSSSSTVYRNGFGDPITFQDYPSDMAGNYDCGSSPPPLSTTSESSSELHYSAYGYPMSSPAPTPQPINQFNFGTSSAHCMERSNSPPFRAVNGRCLAPMPPIKKHRCQICGRAFQRQTTLTQHLITHTGERPYSCPVSGCGKAFTTASNAKRHAKTHYRVSHNHP</sequence>
<dbReference type="GO" id="GO:0000981">
    <property type="term" value="F:DNA-binding transcription factor activity, RNA polymerase II-specific"/>
    <property type="evidence" value="ECO:0007669"/>
    <property type="project" value="TreeGrafter"/>
</dbReference>
<evidence type="ECO:0000256" key="4">
    <source>
        <dbReference type="ARBA" id="ARBA00022771"/>
    </source>
</evidence>
<dbReference type="InterPro" id="IPR013087">
    <property type="entry name" value="Znf_C2H2_type"/>
</dbReference>
<dbReference type="GO" id="GO:0008270">
    <property type="term" value="F:zinc ion binding"/>
    <property type="evidence" value="ECO:0007669"/>
    <property type="project" value="UniProtKB-KW"/>
</dbReference>
<keyword evidence="4 7" id="KW-0863">Zinc-finger</keyword>
<evidence type="ECO:0000313" key="9">
    <source>
        <dbReference type="EMBL" id="CAH7685235.1"/>
    </source>
</evidence>
<dbReference type="PANTHER" id="PTHR14003:SF23">
    <property type="entry name" value="ZINC FINGER PROTEIN 143"/>
    <property type="match status" value="1"/>
</dbReference>
<evidence type="ECO:0000259" key="8">
    <source>
        <dbReference type="PROSITE" id="PS50157"/>
    </source>
</evidence>
<dbReference type="Proteomes" id="UP001153365">
    <property type="component" value="Unassembled WGS sequence"/>
</dbReference>
<protein>
    <submittedName>
        <fullName evidence="9">Expressed protein</fullName>
    </submittedName>
</protein>
<dbReference type="SMART" id="SM00355">
    <property type="entry name" value="ZnF_C2H2"/>
    <property type="match status" value="2"/>
</dbReference>
<dbReference type="GO" id="GO:0031519">
    <property type="term" value="C:PcG protein complex"/>
    <property type="evidence" value="ECO:0007669"/>
    <property type="project" value="TreeGrafter"/>
</dbReference>
<reference evidence="9" key="1">
    <citation type="submission" date="2022-06" db="EMBL/GenBank/DDBJ databases">
        <authorList>
            <consortium name="SYNGENTA / RWTH Aachen University"/>
        </authorList>
    </citation>
    <scope>NUCLEOTIDE SEQUENCE</scope>
</reference>
<dbReference type="SUPFAM" id="SSF57667">
    <property type="entry name" value="beta-beta-alpha zinc fingers"/>
    <property type="match status" value="1"/>
</dbReference>
<dbReference type="Pfam" id="PF00096">
    <property type="entry name" value="zf-C2H2"/>
    <property type="match status" value="2"/>
</dbReference>
<dbReference type="PROSITE" id="PS00028">
    <property type="entry name" value="ZINC_FINGER_C2H2_1"/>
    <property type="match status" value="2"/>
</dbReference>
<dbReference type="AlphaFoldDB" id="A0AAV0BDL2"/>
<dbReference type="GO" id="GO:0000785">
    <property type="term" value="C:chromatin"/>
    <property type="evidence" value="ECO:0007669"/>
    <property type="project" value="TreeGrafter"/>
</dbReference>
<gene>
    <name evidence="9" type="ORF">PPACK8108_LOCUS19722</name>
</gene>
<organism evidence="9 10">
    <name type="scientific">Phakopsora pachyrhizi</name>
    <name type="common">Asian soybean rust disease fungus</name>
    <dbReference type="NCBI Taxonomy" id="170000"/>
    <lineage>
        <taxon>Eukaryota</taxon>
        <taxon>Fungi</taxon>
        <taxon>Dikarya</taxon>
        <taxon>Basidiomycota</taxon>
        <taxon>Pucciniomycotina</taxon>
        <taxon>Pucciniomycetes</taxon>
        <taxon>Pucciniales</taxon>
        <taxon>Phakopsoraceae</taxon>
        <taxon>Phakopsora</taxon>
    </lineage>
</organism>
<feature type="domain" description="C2H2-type" evidence="8">
    <location>
        <begin position="256"/>
        <end position="280"/>
    </location>
</feature>
<dbReference type="GO" id="GO:0000978">
    <property type="term" value="F:RNA polymerase II cis-regulatory region sequence-specific DNA binding"/>
    <property type="evidence" value="ECO:0007669"/>
    <property type="project" value="TreeGrafter"/>
</dbReference>
<keyword evidence="5" id="KW-0862">Zinc</keyword>
<keyword evidence="10" id="KW-1185">Reference proteome</keyword>
<comment type="subcellular location">
    <subcellularLocation>
        <location evidence="1">Nucleus</location>
    </subcellularLocation>
</comment>
<accession>A0AAV0BDL2</accession>
<evidence type="ECO:0000256" key="3">
    <source>
        <dbReference type="ARBA" id="ARBA00022737"/>
    </source>
</evidence>
<feature type="domain" description="C2H2-type" evidence="8">
    <location>
        <begin position="228"/>
        <end position="255"/>
    </location>
</feature>
<evidence type="ECO:0000256" key="5">
    <source>
        <dbReference type="ARBA" id="ARBA00022833"/>
    </source>
</evidence>
<evidence type="ECO:0000256" key="7">
    <source>
        <dbReference type="PROSITE-ProRule" id="PRU00042"/>
    </source>
</evidence>
<dbReference type="FunFam" id="3.30.160.60:FF:001498">
    <property type="entry name" value="Zinc finger protein 404"/>
    <property type="match status" value="1"/>
</dbReference>
<evidence type="ECO:0000256" key="2">
    <source>
        <dbReference type="ARBA" id="ARBA00022723"/>
    </source>
</evidence>
<evidence type="ECO:0000256" key="6">
    <source>
        <dbReference type="ARBA" id="ARBA00023242"/>
    </source>
</evidence>
<proteinExistence type="predicted"/>
<evidence type="ECO:0000256" key="1">
    <source>
        <dbReference type="ARBA" id="ARBA00004123"/>
    </source>
</evidence>
<comment type="caution">
    <text evidence="9">The sequence shown here is derived from an EMBL/GenBank/DDBJ whole genome shotgun (WGS) entry which is preliminary data.</text>
</comment>
<keyword evidence="2" id="KW-0479">Metal-binding</keyword>
<dbReference type="EMBL" id="CALTRL010005715">
    <property type="protein sequence ID" value="CAH7685235.1"/>
    <property type="molecule type" value="Genomic_DNA"/>
</dbReference>
<dbReference type="PROSITE" id="PS50157">
    <property type="entry name" value="ZINC_FINGER_C2H2_2"/>
    <property type="match status" value="2"/>
</dbReference>
<keyword evidence="6" id="KW-0539">Nucleus</keyword>
<dbReference type="GO" id="GO:0005667">
    <property type="term" value="C:transcription regulator complex"/>
    <property type="evidence" value="ECO:0007669"/>
    <property type="project" value="TreeGrafter"/>
</dbReference>
<dbReference type="Gene3D" id="3.30.160.60">
    <property type="entry name" value="Classic Zinc Finger"/>
    <property type="match status" value="2"/>
</dbReference>
<keyword evidence="3" id="KW-0677">Repeat</keyword>